<dbReference type="EMBL" id="CAJVCH010224624">
    <property type="protein sequence ID" value="CAG7732081.1"/>
    <property type="molecule type" value="Genomic_DNA"/>
</dbReference>
<dbReference type="PROSITE" id="PS00375">
    <property type="entry name" value="UDPGT"/>
    <property type="match status" value="1"/>
</dbReference>
<evidence type="ECO:0000313" key="6">
    <source>
        <dbReference type="EMBL" id="CAG7732081.1"/>
    </source>
</evidence>
<feature type="transmembrane region" description="Helical" evidence="4">
    <location>
        <begin position="672"/>
        <end position="692"/>
    </location>
</feature>
<dbReference type="InterPro" id="IPR050271">
    <property type="entry name" value="UDP-glycosyltransferase"/>
</dbReference>
<accession>A0A8J2PCR5</accession>
<dbReference type="AlphaFoldDB" id="A0A8J2PCR5"/>
<dbReference type="PANTHER" id="PTHR48043">
    <property type="entry name" value="EG:EG0003.4 PROTEIN-RELATED"/>
    <property type="match status" value="1"/>
</dbReference>
<dbReference type="Pfam" id="PF00561">
    <property type="entry name" value="Abhydrolase_1"/>
    <property type="match status" value="1"/>
</dbReference>
<evidence type="ECO:0000256" key="1">
    <source>
        <dbReference type="ARBA" id="ARBA00009995"/>
    </source>
</evidence>
<dbReference type="GO" id="GO:0008194">
    <property type="term" value="F:UDP-glycosyltransferase activity"/>
    <property type="evidence" value="ECO:0007669"/>
    <property type="project" value="InterPro"/>
</dbReference>
<dbReference type="InterPro" id="IPR035595">
    <property type="entry name" value="UDP_glycos_trans_CS"/>
</dbReference>
<organism evidence="6 7">
    <name type="scientific">Allacma fusca</name>
    <dbReference type="NCBI Taxonomy" id="39272"/>
    <lineage>
        <taxon>Eukaryota</taxon>
        <taxon>Metazoa</taxon>
        <taxon>Ecdysozoa</taxon>
        <taxon>Arthropoda</taxon>
        <taxon>Hexapoda</taxon>
        <taxon>Collembola</taxon>
        <taxon>Symphypleona</taxon>
        <taxon>Sminthuridae</taxon>
        <taxon>Allacma</taxon>
    </lineage>
</organism>
<reference evidence="6" key="1">
    <citation type="submission" date="2021-06" db="EMBL/GenBank/DDBJ databases">
        <authorList>
            <person name="Hodson N. C."/>
            <person name="Mongue J. A."/>
            <person name="Jaron S. K."/>
        </authorList>
    </citation>
    <scope>NUCLEOTIDE SEQUENCE</scope>
</reference>
<evidence type="ECO:0000259" key="5">
    <source>
        <dbReference type="Pfam" id="PF00561"/>
    </source>
</evidence>
<proteinExistence type="inferred from homology"/>
<comment type="similarity">
    <text evidence="1">Belongs to the UDP-glycosyltransferase family.</text>
</comment>
<name>A0A8J2PCR5_9HEXA</name>
<dbReference type="OrthoDB" id="5835829at2759"/>
<evidence type="ECO:0000256" key="2">
    <source>
        <dbReference type="ARBA" id="ARBA00022676"/>
    </source>
</evidence>
<sequence length="716" mass="82084">MPLAEIQGCNLNYEEVGDGEHVLLLLPGYLGTIETSFGKVVDQMDKTIFRLVCWDPPGYGKSRPPNRVFTRDFLQEDARKAGELMKKLGHDKYSVLGWSHGGATGIHMAAFFPHNVISLVTLGTRYMFRGSDLPTFERKINLRNWSQDKLEDALELYERSYLEDLGAGLLNFVKTTIESGNNGHYLKDSLDKVLCPTLVMNGKVDTSSPYLHAFYFQARIKNSAVHIIAGANHDAQVTHTEEFVSKVEAFLQSPAAKKRNEKQYNYAYKADRLAIRREGRAQEFWSTTFPITHAICNLILSNPDNDPDLHYLVHEANFDLVINNVVFGDCGLILNYRYKAKLILSKSSFMMPWYYDLFGFPPEPSLVPEVVALYYYPMSFFQRLQNYLIPFYMNHLRDSLWYPAFDEMLRKTYNLDDTAPSIKELERNASLIFINNHYGTTDFARSFPPFLIEIGGMQCFLPKKSLPKDFQDFLDGAKDGAILLTFGSSIDLNTVPDYFKETMFNLFAKFPHIRFIFKWEGLLPADAPKNIKASKWLPQFEILAHPNIKAFISHAGSNSLTEAMYYGVPVVLMPLFGDQDYNGYVVEAKRIGLRLEGQYLTPQMMENAVHEILTNKEYTVNMKRASKMFRDRPMDPIKTAVYWTEFALRHESTESLKPLNNLSLFQHRMFDVMLFLWSISVLLILLFLIGVIKVVKCISLRKSDNGRSAGGEKKRN</sequence>
<dbReference type="PANTHER" id="PTHR48043:SF145">
    <property type="entry name" value="FI06409P-RELATED"/>
    <property type="match status" value="1"/>
</dbReference>
<evidence type="ECO:0000256" key="3">
    <source>
        <dbReference type="ARBA" id="ARBA00022679"/>
    </source>
</evidence>
<dbReference type="FunFam" id="3.40.50.2000:FF:000021">
    <property type="entry name" value="UDP-glucuronosyltransferase"/>
    <property type="match status" value="1"/>
</dbReference>
<feature type="domain" description="AB hydrolase-1" evidence="5">
    <location>
        <begin position="22"/>
        <end position="129"/>
    </location>
</feature>
<evidence type="ECO:0000256" key="4">
    <source>
        <dbReference type="SAM" id="Phobius"/>
    </source>
</evidence>
<keyword evidence="4" id="KW-0812">Transmembrane</keyword>
<dbReference type="CDD" id="cd03784">
    <property type="entry name" value="GT1_Gtf-like"/>
    <property type="match status" value="1"/>
</dbReference>
<dbReference type="Pfam" id="PF00201">
    <property type="entry name" value="UDPGT"/>
    <property type="match status" value="1"/>
</dbReference>
<protein>
    <recommendedName>
        <fullName evidence="5">AB hydrolase-1 domain-containing protein</fullName>
    </recommendedName>
</protein>
<dbReference type="InterPro" id="IPR002213">
    <property type="entry name" value="UDP_glucos_trans"/>
</dbReference>
<gene>
    <name evidence="6" type="ORF">AFUS01_LOCUS20619</name>
</gene>
<keyword evidence="7" id="KW-1185">Reference proteome</keyword>
<keyword evidence="4" id="KW-1133">Transmembrane helix</keyword>
<keyword evidence="2" id="KW-0328">Glycosyltransferase</keyword>
<keyword evidence="3" id="KW-0808">Transferase</keyword>
<evidence type="ECO:0000313" key="7">
    <source>
        <dbReference type="Proteomes" id="UP000708208"/>
    </source>
</evidence>
<dbReference type="InterPro" id="IPR000073">
    <property type="entry name" value="AB_hydrolase_1"/>
</dbReference>
<dbReference type="Proteomes" id="UP000708208">
    <property type="component" value="Unassembled WGS sequence"/>
</dbReference>
<keyword evidence="4" id="KW-0472">Membrane</keyword>
<comment type="caution">
    <text evidence="6">The sequence shown here is derived from an EMBL/GenBank/DDBJ whole genome shotgun (WGS) entry which is preliminary data.</text>
</comment>